<keyword evidence="2" id="KW-0732">Signal</keyword>
<name>A0A7X4KPF8_9BURK</name>
<proteinExistence type="predicted"/>
<evidence type="ECO:0000256" key="2">
    <source>
        <dbReference type="SAM" id="SignalP"/>
    </source>
</evidence>
<keyword evidence="1" id="KW-0472">Membrane</keyword>
<organism evidence="3 4">
    <name type="scientific">Pseudoduganella aquatica</name>
    <dbReference type="NCBI Taxonomy" id="2660641"/>
    <lineage>
        <taxon>Bacteria</taxon>
        <taxon>Pseudomonadati</taxon>
        <taxon>Pseudomonadota</taxon>
        <taxon>Betaproteobacteria</taxon>
        <taxon>Burkholderiales</taxon>
        <taxon>Oxalobacteraceae</taxon>
        <taxon>Telluria group</taxon>
        <taxon>Pseudoduganella</taxon>
    </lineage>
</organism>
<sequence>MKTFFFACVIAAISTFSAPAGSASISAHHAELHPHVQQQQPHEPETPPPILGILAIFGAVAVARLRR</sequence>
<dbReference type="Proteomes" id="UP000450676">
    <property type="component" value="Unassembled WGS sequence"/>
</dbReference>
<evidence type="ECO:0000313" key="3">
    <source>
        <dbReference type="EMBL" id="MYN09176.1"/>
    </source>
</evidence>
<dbReference type="EMBL" id="WWCU01000020">
    <property type="protein sequence ID" value="MYN09176.1"/>
    <property type="molecule type" value="Genomic_DNA"/>
</dbReference>
<keyword evidence="1" id="KW-1133">Transmembrane helix</keyword>
<keyword evidence="1" id="KW-0812">Transmembrane</keyword>
<protein>
    <recommendedName>
        <fullName evidence="5">PEP-CTERM sorting domain-containing protein</fullName>
    </recommendedName>
</protein>
<comment type="caution">
    <text evidence="3">The sequence shown here is derived from an EMBL/GenBank/DDBJ whole genome shotgun (WGS) entry which is preliminary data.</text>
</comment>
<dbReference type="RefSeq" id="WP_161073475.1">
    <property type="nucleotide sequence ID" value="NZ_WWCU01000020.1"/>
</dbReference>
<evidence type="ECO:0000256" key="1">
    <source>
        <dbReference type="SAM" id="Phobius"/>
    </source>
</evidence>
<feature type="signal peptide" evidence="2">
    <location>
        <begin position="1"/>
        <end position="22"/>
    </location>
</feature>
<keyword evidence="4" id="KW-1185">Reference proteome</keyword>
<accession>A0A7X4KPF8</accession>
<feature type="chain" id="PRO_5031474452" description="PEP-CTERM sorting domain-containing protein" evidence="2">
    <location>
        <begin position="23"/>
        <end position="67"/>
    </location>
</feature>
<gene>
    <name evidence="3" type="ORF">GTP77_17780</name>
</gene>
<evidence type="ECO:0008006" key="5">
    <source>
        <dbReference type="Google" id="ProtNLM"/>
    </source>
</evidence>
<dbReference type="AlphaFoldDB" id="A0A7X4KPF8"/>
<evidence type="ECO:0000313" key="4">
    <source>
        <dbReference type="Proteomes" id="UP000450676"/>
    </source>
</evidence>
<feature type="transmembrane region" description="Helical" evidence="1">
    <location>
        <begin position="46"/>
        <end position="65"/>
    </location>
</feature>
<reference evidence="3 4" key="1">
    <citation type="submission" date="2019-12" db="EMBL/GenBank/DDBJ databases">
        <title>Novel species isolated from a subtropical stream in China.</title>
        <authorList>
            <person name="Lu H."/>
        </authorList>
    </citation>
    <scope>NUCLEOTIDE SEQUENCE [LARGE SCALE GENOMIC DNA]</scope>
    <source>
        <strain evidence="3 4">FT127W</strain>
    </source>
</reference>